<dbReference type="EMBL" id="CAKAEH010000012">
    <property type="protein sequence ID" value="CAG9529500.1"/>
    <property type="molecule type" value="Genomic_DNA"/>
</dbReference>
<protein>
    <submittedName>
        <fullName evidence="1">Uncharacterized protein</fullName>
    </submittedName>
</protein>
<dbReference type="OrthoDB" id="10530290at2759"/>
<comment type="caution">
    <text evidence="1">The sequence shown here is derived from an EMBL/GenBank/DDBJ whole genome shotgun (WGS) entry which is preliminary data.</text>
</comment>
<name>A0A8J2LV65_9BILA</name>
<gene>
    <name evidence="1" type="ORF">CJOHNSTONI_LOCUS73</name>
</gene>
<sequence length="71" mass="8239">MLIATIVARMAEWSKAPDSSDYMLRTRTSVTWAFWYRDRCVGSNPTPCTIFGKNYYRLPVETPLYSSHSLE</sequence>
<evidence type="ECO:0000313" key="2">
    <source>
        <dbReference type="Proteomes" id="UP000746747"/>
    </source>
</evidence>
<dbReference type="Proteomes" id="UP000746747">
    <property type="component" value="Unassembled WGS sequence"/>
</dbReference>
<reference evidence="1" key="1">
    <citation type="submission" date="2021-09" db="EMBL/GenBank/DDBJ databases">
        <authorList>
            <consortium name="Pathogen Informatics"/>
        </authorList>
    </citation>
    <scope>NUCLEOTIDE SEQUENCE</scope>
</reference>
<proteinExistence type="predicted"/>
<evidence type="ECO:0000313" key="1">
    <source>
        <dbReference type="EMBL" id="CAG9529500.1"/>
    </source>
</evidence>
<dbReference type="AlphaFoldDB" id="A0A8J2LV65"/>
<accession>A0A8J2LV65</accession>
<keyword evidence="2" id="KW-1185">Reference proteome</keyword>
<organism evidence="1 2">
    <name type="scientific">Cercopithifilaria johnstoni</name>
    <dbReference type="NCBI Taxonomy" id="2874296"/>
    <lineage>
        <taxon>Eukaryota</taxon>
        <taxon>Metazoa</taxon>
        <taxon>Ecdysozoa</taxon>
        <taxon>Nematoda</taxon>
        <taxon>Chromadorea</taxon>
        <taxon>Rhabditida</taxon>
        <taxon>Spirurina</taxon>
        <taxon>Spiruromorpha</taxon>
        <taxon>Filarioidea</taxon>
        <taxon>Onchocercidae</taxon>
        <taxon>Cercopithifilaria</taxon>
    </lineage>
</organism>